<evidence type="ECO:0000313" key="3">
    <source>
        <dbReference type="Proteomes" id="UP000051096"/>
    </source>
</evidence>
<dbReference type="EMBL" id="LJUO01000080">
    <property type="protein sequence ID" value="KPK70806.1"/>
    <property type="molecule type" value="Genomic_DNA"/>
</dbReference>
<gene>
    <name evidence="2" type="ORF">AMJ87_08300</name>
</gene>
<accession>A0A0S8GCP1</accession>
<sequence>MFRRIVIYVTLICFIASVQGCTSRYVVHREILQSEPEHTNLVIETIDGEVYHFKSISVHDDSIEGYAFVYDGMGRHVVDSFLVNILLEDVESVRVLKFDAVKTGWYTLGALTLAFGVFILILALTWDGFFTD</sequence>
<reference evidence="2 3" key="1">
    <citation type="journal article" date="2015" name="Microbiome">
        <title>Genomic resolution of linkages in carbon, nitrogen, and sulfur cycling among widespread estuary sediment bacteria.</title>
        <authorList>
            <person name="Baker B.J."/>
            <person name="Lazar C.S."/>
            <person name="Teske A.P."/>
            <person name="Dick G.J."/>
        </authorList>
    </citation>
    <scope>NUCLEOTIDE SEQUENCE [LARGE SCALE GENOMIC DNA]</scope>
    <source>
        <strain evidence="2">SM23_60</strain>
    </source>
</reference>
<evidence type="ECO:0000313" key="2">
    <source>
        <dbReference type="EMBL" id="KPK70806.1"/>
    </source>
</evidence>
<dbReference type="Proteomes" id="UP000051096">
    <property type="component" value="Unassembled WGS sequence"/>
</dbReference>
<dbReference type="PROSITE" id="PS51257">
    <property type="entry name" value="PROKAR_LIPOPROTEIN"/>
    <property type="match status" value="1"/>
</dbReference>
<comment type="caution">
    <text evidence="2">The sequence shown here is derived from an EMBL/GenBank/DDBJ whole genome shotgun (WGS) entry which is preliminary data.</text>
</comment>
<name>A0A0S8GCP1_UNCW3</name>
<protein>
    <submittedName>
        <fullName evidence="2">Uncharacterized protein</fullName>
    </submittedName>
</protein>
<organism evidence="2 3">
    <name type="scientific">candidate division WOR_3 bacterium SM23_60</name>
    <dbReference type="NCBI Taxonomy" id="1703780"/>
    <lineage>
        <taxon>Bacteria</taxon>
        <taxon>Bacteria division WOR-3</taxon>
    </lineage>
</organism>
<evidence type="ECO:0000256" key="1">
    <source>
        <dbReference type="SAM" id="Phobius"/>
    </source>
</evidence>
<keyword evidence="1" id="KW-1133">Transmembrane helix</keyword>
<keyword evidence="1" id="KW-0472">Membrane</keyword>
<keyword evidence="1" id="KW-0812">Transmembrane</keyword>
<feature type="transmembrane region" description="Helical" evidence="1">
    <location>
        <begin position="105"/>
        <end position="126"/>
    </location>
</feature>
<proteinExistence type="predicted"/>
<dbReference type="AlphaFoldDB" id="A0A0S8GCP1"/>